<evidence type="ECO:0000313" key="1">
    <source>
        <dbReference type="Proteomes" id="UP000887540"/>
    </source>
</evidence>
<evidence type="ECO:0000313" key="2">
    <source>
        <dbReference type="WBParaSite" id="ACRNAN_Path_790.g2991.t1"/>
    </source>
</evidence>
<dbReference type="Proteomes" id="UP000887540">
    <property type="component" value="Unplaced"/>
</dbReference>
<dbReference type="WBParaSite" id="ACRNAN_Path_790.g2991.t1">
    <property type="protein sequence ID" value="ACRNAN_Path_790.g2991.t1"/>
    <property type="gene ID" value="ACRNAN_Path_790.g2991"/>
</dbReference>
<keyword evidence="1" id="KW-1185">Reference proteome</keyword>
<proteinExistence type="predicted"/>
<sequence length="80" mass="8800">MYRKGKMYTIDGNTLWAKVVLVEINIGQDLSRPFQPMTTDPSAAVRLSSNPAGCFPISNILPPGPELFAMDLCSCVKRVK</sequence>
<protein>
    <submittedName>
        <fullName evidence="2">Uncharacterized protein</fullName>
    </submittedName>
</protein>
<name>A0A914CBX6_9BILA</name>
<accession>A0A914CBX6</accession>
<reference evidence="2" key="1">
    <citation type="submission" date="2022-11" db="UniProtKB">
        <authorList>
            <consortium name="WormBaseParasite"/>
        </authorList>
    </citation>
    <scope>IDENTIFICATION</scope>
</reference>
<organism evidence="1 2">
    <name type="scientific">Acrobeloides nanus</name>
    <dbReference type="NCBI Taxonomy" id="290746"/>
    <lineage>
        <taxon>Eukaryota</taxon>
        <taxon>Metazoa</taxon>
        <taxon>Ecdysozoa</taxon>
        <taxon>Nematoda</taxon>
        <taxon>Chromadorea</taxon>
        <taxon>Rhabditida</taxon>
        <taxon>Tylenchina</taxon>
        <taxon>Cephalobomorpha</taxon>
        <taxon>Cephaloboidea</taxon>
        <taxon>Cephalobidae</taxon>
        <taxon>Acrobeloides</taxon>
    </lineage>
</organism>
<dbReference type="AlphaFoldDB" id="A0A914CBX6"/>